<protein>
    <recommendedName>
        <fullName evidence="2">Phasin domain-containing protein</fullName>
    </recommendedName>
</protein>
<gene>
    <name evidence="3" type="ORF">YBY_15050</name>
</gene>
<evidence type="ECO:0000256" key="1">
    <source>
        <dbReference type="SAM" id="MobiDB-lite"/>
    </source>
</evidence>
<proteinExistence type="predicted"/>
<dbReference type="InterPro" id="IPR018968">
    <property type="entry name" value="Phasin"/>
</dbReference>
<feature type="domain" description="Phasin" evidence="2">
    <location>
        <begin position="4"/>
        <end position="96"/>
    </location>
</feature>
<evidence type="ECO:0000259" key="2">
    <source>
        <dbReference type="Pfam" id="PF09361"/>
    </source>
</evidence>
<dbReference type="AlphaFoldDB" id="A0A455W9D2"/>
<evidence type="ECO:0000313" key="3">
    <source>
        <dbReference type="EMBL" id="BBJ03657.1"/>
    </source>
</evidence>
<dbReference type="EMBL" id="AP019537">
    <property type="protein sequence ID" value="BBJ03657.1"/>
    <property type="molecule type" value="Genomic_DNA"/>
</dbReference>
<accession>A0A455W9D2</accession>
<feature type="region of interest" description="Disordered" evidence="1">
    <location>
        <begin position="95"/>
        <end position="122"/>
    </location>
</feature>
<reference evidence="3" key="1">
    <citation type="submission" date="2019-03" db="EMBL/GenBank/DDBJ databases">
        <title>Whole genome analysis of nitrate-reducing bacteria Marinobacter hydrocarbonoclasticus YB03.</title>
        <authorList>
            <person name="Azam A.H."/>
            <person name="Yuk S.R."/>
            <person name="Kamarisima K."/>
            <person name="Miyanaga K."/>
            <person name="Tanji Y."/>
        </authorList>
    </citation>
    <scope>NUCLEOTIDE SEQUENCE</scope>
    <source>
        <strain evidence="3">YB03</strain>
    </source>
</reference>
<sequence>MSTDLFEKANRLNQTLFAQFSKATEMQMEAFRRYADVAMDQARKVSEVRDLDRLKQVTSEQAETLKSLSEQFTSDWKAWQDYLTETREQVQKVFEAETPETAKDTAKEKAPAQKSGGNKSAA</sequence>
<name>A0A455W9D2_MARNT</name>
<feature type="compositionally biased region" description="Basic and acidic residues" evidence="1">
    <location>
        <begin position="100"/>
        <end position="111"/>
    </location>
</feature>
<organism evidence="3">
    <name type="scientific">Marinobacter nauticus</name>
    <name type="common">Marinobacter hydrocarbonoclasticus</name>
    <name type="synonym">Marinobacter aquaeolei</name>
    <dbReference type="NCBI Taxonomy" id="2743"/>
    <lineage>
        <taxon>Bacteria</taxon>
        <taxon>Pseudomonadati</taxon>
        <taxon>Pseudomonadota</taxon>
        <taxon>Gammaproteobacteria</taxon>
        <taxon>Pseudomonadales</taxon>
        <taxon>Marinobacteraceae</taxon>
        <taxon>Marinobacter</taxon>
    </lineage>
</organism>
<dbReference type="Pfam" id="PF09361">
    <property type="entry name" value="Phasin_2"/>
    <property type="match status" value="1"/>
</dbReference>